<sequence>MKPRFWLGRILSLVLILFTLTVQAASGPEVAQLLNTRYRNTPADCPGNHAAYFCSGVLVSDLAGGLAEKFWEHTPTAKNLGARSFSYMRSDLGIRTLTQNGGMVFFDPFTAISQGKTVDVLCAYPLTANILQGLYGCGTGGSEADPASCPAQGVSDAPGWLAHFQQQGQDPLQQCSLSSRIPAQFRASLLAHEQLGSSWVTQPNKLMVRNWDERAPTQVPVQALFYDVNLPAGLREAQINQRDYYNATGQWLPILRLNLAGADGAVFGFNLQDQLYIGYEVAERLNARYADTSAICPDGSAAYNCDGVLIRITDASAEFHAWNPSLGSIARNGIAFSYLRADVPLPKLAWAGNQGLLMKELAAPTAHPLTVRCAFPWDGATFFRSDSCNEHSEGPGVSKPCDEQGITTAEQWLDYFYYALTINKHFGCSFKGDASQFAVNNQARALLTDGWRNEEQNEVIIANWGDDIPTQIPLEAFFYVSGSAALPHAEFFQNDYFRVTGQFLPVIRFNLAPTANEPAFSYHPQDQLDVGAPNP</sequence>
<gene>
    <name evidence="2" type="ORF">HX829_13560</name>
</gene>
<name>A0A7Y8BKX9_9PSED</name>
<comment type="caution">
    <text evidence="2">The sequence shown here is derived from an EMBL/GenBank/DDBJ whole genome shotgun (WGS) entry which is preliminary data.</text>
</comment>
<dbReference type="RefSeq" id="WP_177144256.1">
    <property type="nucleotide sequence ID" value="NZ_JACAPU010000014.1"/>
</dbReference>
<evidence type="ECO:0000313" key="2">
    <source>
        <dbReference type="EMBL" id="NWB47519.1"/>
    </source>
</evidence>
<proteinExistence type="predicted"/>
<reference evidence="2 3" key="1">
    <citation type="submission" date="2020-04" db="EMBL/GenBank/DDBJ databases">
        <title>Molecular characterization of pseudomonads from Agaricus bisporus reveal novel blotch 2 pathogens in Western Europe.</title>
        <authorList>
            <person name="Taparia T."/>
            <person name="Krijger M."/>
            <person name="Haynes E."/>
            <person name="Elpinstone J.G."/>
            <person name="Noble R."/>
            <person name="Van Der Wolf J."/>
        </authorList>
    </citation>
    <scope>NUCLEOTIDE SEQUENCE [LARGE SCALE GENOMIC DNA]</scope>
    <source>
        <strain evidence="2 3">F1001</strain>
    </source>
</reference>
<evidence type="ECO:0000256" key="1">
    <source>
        <dbReference type="SAM" id="SignalP"/>
    </source>
</evidence>
<feature type="chain" id="PRO_5030586533" evidence="1">
    <location>
        <begin position="25"/>
        <end position="535"/>
    </location>
</feature>
<keyword evidence="1" id="KW-0732">Signal</keyword>
<accession>A0A7Y8BKX9</accession>
<evidence type="ECO:0000313" key="3">
    <source>
        <dbReference type="Proteomes" id="UP000582981"/>
    </source>
</evidence>
<dbReference type="Proteomes" id="UP000582981">
    <property type="component" value="Unassembled WGS sequence"/>
</dbReference>
<feature type="signal peptide" evidence="1">
    <location>
        <begin position="1"/>
        <end position="24"/>
    </location>
</feature>
<dbReference type="AlphaFoldDB" id="A0A7Y8BKX9"/>
<protein>
    <submittedName>
        <fullName evidence="2">Uncharacterized protein</fullName>
    </submittedName>
</protein>
<organism evidence="2 3">
    <name type="scientific">Pseudomonas gingeri</name>
    <dbReference type="NCBI Taxonomy" id="117681"/>
    <lineage>
        <taxon>Bacteria</taxon>
        <taxon>Pseudomonadati</taxon>
        <taxon>Pseudomonadota</taxon>
        <taxon>Gammaproteobacteria</taxon>
        <taxon>Pseudomonadales</taxon>
        <taxon>Pseudomonadaceae</taxon>
        <taxon>Pseudomonas</taxon>
    </lineage>
</organism>
<dbReference type="EMBL" id="JACAPU010000014">
    <property type="protein sequence ID" value="NWB47519.1"/>
    <property type="molecule type" value="Genomic_DNA"/>
</dbReference>